<comment type="caution">
    <text evidence="2">The sequence shown here is derived from an EMBL/GenBank/DDBJ whole genome shotgun (WGS) entry which is preliminary data.</text>
</comment>
<protein>
    <recommendedName>
        <fullName evidence="1">BON domain-containing protein</fullName>
    </recommendedName>
</protein>
<sequence>MSIEDMRLTRACQREVVRRYIDSNRLELKVVNGVCYLNGEIRTIRGVDVDLESEIEMIERLIRGVPGIRDVVNYLKPALF</sequence>
<feature type="domain" description="BON" evidence="1">
    <location>
        <begin position="7"/>
        <end position="76"/>
    </location>
</feature>
<name>A0A0S7XHI9_9BACT</name>
<gene>
    <name evidence="2" type="ORF">AMK68_05530</name>
</gene>
<dbReference type="InterPro" id="IPR007055">
    <property type="entry name" value="BON_dom"/>
</dbReference>
<dbReference type="EMBL" id="LIZY01000138">
    <property type="protein sequence ID" value="KPJ61938.1"/>
    <property type="molecule type" value="Genomic_DNA"/>
</dbReference>
<evidence type="ECO:0000313" key="2">
    <source>
        <dbReference type="EMBL" id="KPJ61938.1"/>
    </source>
</evidence>
<accession>A0A0S7XHI9</accession>
<dbReference type="AlphaFoldDB" id="A0A0S7XHI9"/>
<dbReference type="Proteomes" id="UP000052020">
    <property type="component" value="Unassembled WGS sequence"/>
</dbReference>
<evidence type="ECO:0000259" key="1">
    <source>
        <dbReference type="Pfam" id="PF04972"/>
    </source>
</evidence>
<proteinExistence type="predicted"/>
<reference evidence="2 3" key="1">
    <citation type="journal article" date="2015" name="Microbiome">
        <title>Genomic resolution of linkages in carbon, nitrogen, and sulfur cycling among widespread estuary sediment bacteria.</title>
        <authorList>
            <person name="Baker B.J."/>
            <person name="Lazar C.S."/>
            <person name="Teske A.P."/>
            <person name="Dick G.J."/>
        </authorList>
    </citation>
    <scope>NUCLEOTIDE SEQUENCE [LARGE SCALE GENOMIC DNA]</scope>
    <source>
        <strain evidence="2">DG_56</strain>
    </source>
</reference>
<evidence type="ECO:0000313" key="3">
    <source>
        <dbReference type="Proteomes" id="UP000052020"/>
    </source>
</evidence>
<dbReference type="Pfam" id="PF04972">
    <property type="entry name" value="BON"/>
    <property type="match status" value="1"/>
</dbReference>
<organism evidence="2 3">
    <name type="scientific">candidate division KD3-62 bacterium DG_56</name>
    <dbReference type="NCBI Taxonomy" id="1704032"/>
    <lineage>
        <taxon>Bacteria</taxon>
        <taxon>candidate division KD3-62</taxon>
    </lineage>
</organism>